<dbReference type="InterPro" id="IPR050585">
    <property type="entry name" value="Xaa-Pro_dipeptidyl-ppase/CocE"/>
</dbReference>
<dbReference type="PANTHER" id="PTHR43056">
    <property type="entry name" value="PEPTIDASE S9 PROLYL OLIGOPEPTIDASE"/>
    <property type="match status" value="1"/>
</dbReference>
<feature type="domain" description="Xaa-Pro dipeptidyl-peptidase C-terminal" evidence="3">
    <location>
        <begin position="402"/>
        <end position="670"/>
    </location>
</feature>
<dbReference type="EMBL" id="WVBC01000030">
    <property type="protein sequence ID" value="NKT79779.1"/>
    <property type="molecule type" value="Genomic_DNA"/>
</dbReference>
<dbReference type="InterPro" id="IPR000383">
    <property type="entry name" value="Xaa-Pro-like_dom"/>
</dbReference>
<feature type="chain" id="PRO_5044465371" evidence="2">
    <location>
        <begin position="33"/>
        <end position="678"/>
    </location>
</feature>
<comment type="caution">
    <text evidence="4">The sequence shown here is derived from an EMBL/GenBank/DDBJ whole genome shotgun (WGS) entry which is preliminary data.</text>
</comment>
<dbReference type="SUPFAM" id="SSF53474">
    <property type="entry name" value="alpha/beta-Hydrolases"/>
    <property type="match status" value="1"/>
</dbReference>
<protein>
    <submittedName>
        <fullName evidence="4">CocE/NonD family hydrolase</fullName>
    </submittedName>
</protein>
<dbReference type="SUPFAM" id="SSF49785">
    <property type="entry name" value="Galactose-binding domain-like"/>
    <property type="match status" value="1"/>
</dbReference>
<dbReference type="NCBIfam" id="TIGR00976">
    <property type="entry name" value="CocE_NonD"/>
    <property type="match status" value="1"/>
</dbReference>
<evidence type="ECO:0000256" key="1">
    <source>
        <dbReference type="ARBA" id="ARBA00022801"/>
    </source>
</evidence>
<feature type="signal peptide" evidence="2">
    <location>
        <begin position="1"/>
        <end position="32"/>
    </location>
</feature>
<dbReference type="Proteomes" id="UP000603463">
    <property type="component" value="Unassembled WGS sequence"/>
</dbReference>
<keyword evidence="1 4" id="KW-0378">Hydrolase</keyword>
<dbReference type="GO" id="GO:0008239">
    <property type="term" value="F:dipeptidyl-peptidase activity"/>
    <property type="evidence" value="ECO:0007669"/>
    <property type="project" value="InterPro"/>
</dbReference>
<evidence type="ECO:0000313" key="6">
    <source>
        <dbReference type="EMBL" id="NKW43301.1"/>
    </source>
</evidence>
<dbReference type="InterPro" id="IPR029058">
    <property type="entry name" value="AB_hydrolase_fold"/>
</dbReference>
<proteinExistence type="predicted"/>
<dbReference type="Proteomes" id="UP000808906">
    <property type="component" value="Unassembled WGS sequence"/>
</dbReference>
<keyword evidence="2" id="KW-0732">Signal</keyword>
<dbReference type="PANTHER" id="PTHR43056:SF10">
    <property type="entry name" value="COCE_NOND FAMILY, PUTATIVE (AFU_ORTHOLOGUE AFUA_7G00600)-RELATED"/>
    <property type="match status" value="1"/>
</dbReference>
<dbReference type="Pfam" id="PF08530">
    <property type="entry name" value="PepX_C"/>
    <property type="match status" value="1"/>
</dbReference>
<dbReference type="SMART" id="SM00939">
    <property type="entry name" value="PepX_C"/>
    <property type="match status" value="1"/>
</dbReference>
<dbReference type="EMBL" id="WVDC01000007">
    <property type="protein sequence ID" value="NKW43301.1"/>
    <property type="molecule type" value="Genomic_DNA"/>
</dbReference>
<dbReference type="InterPro" id="IPR008979">
    <property type="entry name" value="Galactose-bd-like_sf"/>
</dbReference>
<dbReference type="Gene3D" id="2.60.120.260">
    <property type="entry name" value="Galactose-binding domain-like"/>
    <property type="match status" value="1"/>
</dbReference>
<dbReference type="Proteomes" id="UP000608063">
    <property type="component" value="Unassembled WGS sequence"/>
</dbReference>
<evidence type="ECO:0000313" key="4">
    <source>
        <dbReference type="EMBL" id="MBM4564821.1"/>
    </source>
</evidence>
<evidence type="ECO:0000259" key="3">
    <source>
        <dbReference type="SMART" id="SM00939"/>
    </source>
</evidence>
<sequence>MGRARMRWISRTLPAIAVAAIATVGTVAPASATPDAGELGAQWTATADGPATYPGMDIAWDVPIRMSDGVILKANVYRPADADGRPVDTPFPTIVSMTPYTKLVSALAEAAVSAPGISDAVMDFARDINFSGTPLSGITDLTRALSGGGLRTFTVDRELIRSGYTQVVVDVRGTGFSQGIWQVFQEREQQDTIETIEWAAQQAWSNGRIGMSGVSYSAINQIQAASKRPAALQAIVPIEPGGDLVRDVVAPGGGAGVGFLPFWLAAVNGLKLIPDVQALMQGNLDQTWLRDRIADPATFFQYLIQAITIPDVDSIPPELQTLLEPDSSLRLAWLPHAEQITAPTLLYGGWHDIFTNSQPRLYNAIPLAPGKKQLIMGDTYHLNPGSGFGDPGYPPRLDVLQRAWFDRWLKDIDNGIETYGPVTSYQQGNGWTTTDRFPRAGVEHRRMYLAAQPSGTTATSVHDGSLLASPPSGTTTLTVAPGLSSLCSRDAAQELAGLLAVIDGCAKDNRIAERDALTFTSAPVAAPTQISGPVNVHLNTVLDTTDGYWTATLDDVAPDGTSTVLTSGQLTSSLRGIDEGRSERSANGDLTDPVYTLTLAARQPIVPGRPTTLDVGLTATDALLQPGHRLRVSVAASNFPKGMLLRPLLNESRLAPQHLVLDPASPSFVNVPLDVPIP</sequence>
<dbReference type="AlphaFoldDB" id="A0A9Q2PM43"/>
<evidence type="ECO:0000313" key="7">
    <source>
        <dbReference type="Proteomes" id="UP000808906"/>
    </source>
</evidence>
<name>A0A9Q2PM43_RHOHA</name>
<evidence type="ECO:0000256" key="2">
    <source>
        <dbReference type="SAM" id="SignalP"/>
    </source>
</evidence>
<dbReference type="Gene3D" id="3.40.50.1820">
    <property type="entry name" value="alpha/beta hydrolase"/>
    <property type="match status" value="1"/>
</dbReference>
<reference evidence="4" key="1">
    <citation type="submission" date="2019-11" db="EMBL/GenBank/DDBJ databases">
        <title>Spread of Macrolides and rifampicin resistant Rhodococcus equi in clinical isolates in the USA.</title>
        <authorList>
            <person name="Alvarez-Narvaez S."/>
            <person name="Huber L."/>
            <person name="Cohen N.D."/>
            <person name="Slovis N."/>
            <person name="Greiter M."/>
            <person name="Giguere S."/>
            <person name="Hart K."/>
        </authorList>
    </citation>
    <scope>NUCLEOTIDE SEQUENCE</scope>
    <source>
        <strain evidence="4">Lh_17</strain>
    </source>
</reference>
<reference evidence="5" key="2">
    <citation type="journal article" date="2020" name="Environ. Microbiol.">
        <title>The novel and transferable erm(51) gene confers Macrolides, Lincosamides, and Streptogramins B (MLSB) resistance to clonal Rhodococcus equi in the environment.</title>
        <authorList>
            <person name="Huber L."/>
            <person name="Giguere S."/>
            <person name="Slovis N.M."/>
            <person name="Alvarez-Narvaez S."/>
            <person name="Hart K.A."/>
            <person name="Greiter M."/>
            <person name="Morris E.R.A."/>
            <person name="Cohen N.D."/>
        </authorList>
    </citation>
    <scope>NUCLEOTIDE SEQUENCE</scope>
    <source>
        <strain evidence="5">Lh_116_1</strain>
        <strain evidence="6">Lh_16_1</strain>
    </source>
</reference>
<dbReference type="InterPro" id="IPR005674">
    <property type="entry name" value="CocE/Ser_esterase"/>
</dbReference>
<dbReference type="EMBL" id="WUXR01000002">
    <property type="protein sequence ID" value="MBM4564821.1"/>
    <property type="molecule type" value="Genomic_DNA"/>
</dbReference>
<organism evidence="4 7">
    <name type="scientific">Rhodococcus hoagii</name>
    <name type="common">Corynebacterium equii</name>
    <dbReference type="NCBI Taxonomy" id="43767"/>
    <lineage>
        <taxon>Bacteria</taxon>
        <taxon>Bacillati</taxon>
        <taxon>Actinomycetota</taxon>
        <taxon>Actinomycetes</taxon>
        <taxon>Mycobacteriales</taxon>
        <taxon>Nocardiaceae</taxon>
        <taxon>Prescottella</taxon>
    </lineage>
</organism>
<accession>A0A9Q2PM43</accession>
<dbReference type="InterPro" id="IPR013736">
    <property type="entry name" value="Xaa-Pro_dipept_C"/>
</dbReference>
<evidence type="ECO:0000313" key="5">
    <source>
        <dbReference type="EMBL" id="NKT79779.1"/>
    </source>
</evidence>
<dbReference type="Pfam" id="PF02129">
    <property type="entry name" value="Peptidase_S15"/>
    <property type="match status" value="1"/>
</dbReference>
<gene>
    <name evidence="4" type="ORF">GS441_05005</name>
    <name evidence="5" type="ORF">GS882_16870</name>
    <name evidence="6" type="ORF">GS947_17230</name>
</gene>